<dbReference type="RefSeq" id="WP_406771009.1">
    <property type="nucleotide sequence ID" value="NZ_JBJHZZ010000021.1"/>
</dbReference>
<name>A0ABW8T7U8_9CLOT</name>
<dbReference type="EMBL" id="JBJHZZ010000021">
    <property type="protein sequence ID" value="MFL0248583.1"/>
    <property type="molecule type" value="Genomic_DNA"/>
</dbReference>
<evidence type="ECO:0000313" key="2">
    <source>
        <dbReference type="EMBL" id="MFL0248583.1"/>
    </source>
</evidence>
<evidence type="ECO:0000313" key="3">
    <source>
        <dbReference type="Proteomes" id="UP001623591"/>
    </source>
</evidence>
<keyword evidence="1" id="KW-0732">Signal</keyword>
<sequence>MKNKIMAILGAAVISASAIGITAFASGAYKNNQLVTSKIDTAEASTLVQDLVNTSVNYNKSSANNSSKNLHQDMIKIMIDNRLKEAASYIQNGNYTAMTNYMNNLSQKDYDRM</sequence>
<keyword evidence="3" id="KW-1185">Reference proteome</keyword>
<feature type="chain" id="PRO_5045695666" evidence="1">
    <location>
        <begin position="26"/>
        <end position="113"/>
    </location>
</feature>
<organism evidence="2 3">
    <name type="scientific">Candidatus Clostridium stratigraminis</name>
    <dbReference type="NCBI Taxonomy" id="3381661"/>
    <lineage>
        <taxon>Bacteria</taxon>
        <taxon>Bacillati</taxon>
        <taxon>Bacillota</taxon>
        <taxon>Clostridia</taxon>
        <taxon>Eubacteriales</taxon>
        <taxon>Clostridiaceae</taxon>
        <taxon>Clostridium</taxon>
    </lineage>
</organism>
<dbReference type="Proteomes" id="UP001623591">
    <property type="component" value="Unassembled WGS sequence"/>
</dbReference>
<protein>
    <submittedName>
        <fullName evidence="2">Uncharacterized protein</fullName>
    </submittedName>
</protein>
<gene>
    <name evidence="2" type="ORF">ACJDUG_16685</name>
</gene>
<evidence type="ECO:0000256" key="1">
    <source>
        <dbReference type="SAM" id="SignalP"/>
    </source>
</evidence>
<comment type="caution">
    <text evidence="2">The sequence shown here is derived from an EMBL/GenBank/DDBJ whole genome shotgun (WGS) entry which is preliminary data.</text>
</comment>
<reference evidence="2 3" key="1">
    <citation type="submission" date="2024-11" db="EMBL/GenBank/DDBJ databases">
        <authorList>
            <person name="Heng Y.C."/>
            <person name="Lim A.C.H."/>
            <person name="Lee J.K.Y."/>
            <person name="Kittelmann S."/>
        </authorList>
    </citation>
    <scope>NUCLEOTIDE SEQUENCE [LARGE SCALE GENOMIC DNA]</scope>
    <source>
        <strain evidence="2 3">WILCCON 0185</strain>
    </source>
</reference>
<proteinExistence type="predicted"/>
<accession>A0ABW8T7U8</accession>
<feature type="signal peptide" evidence="1">
    <location>
        <begin position="1"/>
        <end position="25"/>
    </location>
</feature>